<keyword evidence="1" id="KW-0472">Membrane</keyword>
<dbReference type="Proteomes" id="UP000373149">
    <property type="component" value="Unassembled WGS sequence"/>
</dbReference>
<dbReference type="AlphaFoldDB" id="A0A5N8WXE5"/>
<sequence length="193" mass="19567">MKILLWGLAAGVGYGAATSLINALSSPYAELGMPLQGTVWASAAKVLSLLMDAGWSWAGLAVAMGWLAGTRVRGALVGALALIAATGAYYVTDAFVSGAGTDMVTWWVVGLPLGLVLGAVGAGIRLPGLIGLLAALTVPVGAAAQMVVLPPRPHLTLTPATILAEFIVWTAAALGAGWAVHRFWAARRAARAG</sequence>
<accession>A0A5N8WXE5</accession>
<evidence type="ECO:0000313" key="2">
    <source>
        <dbReference type="EMBL" id="MPY51722.1"/>
    </source>
</evidence>
<feature type="transmembrane region" description="Helical" evidence="1">
    <location>
        <begin position="47"/>
        <end position="67"/>
    </location>
</feature>
<evidence type="ECO:0000256" key="1">
    <source>
        <dbReference type="SAM" id="Phobius"/>
    </source>
</evidence>
<comment type="caution">
    <text evidence="2">The sequence shown here is derived from an EMBL/GenBank/DDBJ whole genome shotgun (WGS) entry which is preliminary data.</text>
</comment>
<proteinExistence type="predicted"/>
<feature type="transmembrane region" description="Helical" evidence="1">
    <location>
        <begin position="104"/>
        <end position="122"/>
    </location>
</feature>
<protein>
    <submittedName>
        <fullName evidence="2">Uncharacterized protein</fullName>
    </submittedName>
</protein>
<keyword evidence="1" id="KW-1133">Transmembrane helix</keyword>
<keyword evidence="1" id="KW-0812">Transmembrane</keyword>
<name>A0A5N8WXE5_9ACTN</name>
<dbReference type="EMBL" id="VMNX01000106">
    <property type="protein sequence ID" value="MPY51722.1"/>
    <property type="molecule type" value="Genomic_DNA"/>
</dbReference>
<evidence type="ECO:0000313" key="3">
    <source>
        <dbReference type="Proteomes" id="UP000373149"/>
    </source>
</evidence>
<feature type="transmembrane region" description="Helical" evidence="1">
    <location>
        <begin position="129"/>
        <end position="148"/>
    </location>
</feature>
<feature type="transmembrane region" description="Helical" evidence="1">
    <location>
        <begin position="160"/>
        <end position="181"/>
    </location>
</feature>
<feature type="transmembrane region" description="Helical" evidence="1">
    <location>
        <begin position="74"/>
        <end position="92"/>
    </location>
</feature>
<reference evidence="2 3" key="1">
    <citation type="submission" date="2019-09" db="EMBL/GenBank/DDBJ databases">
        <authorList>
            <person name="Duangmal K."/>
            <person name="Teo W.F.A."/>
            <person name="Lipun K."/>
        </authorList>
    </citation>
    <scope>NUCLEOTIDE SEQUENCE [LARGE SCALE GENOMIC DNA]</scope>
    <source>
        <strain evidence="2 3">K1PN6</strain>
    </source>
</reference>
<dbReference type="RefSeq" id="WP_152866013.1">
    <property type="nucleotide sequence ID" value="NZ_VMNX01000106.1"/>
</dbReference>
<organism evidence="2 3">
    <name type="scientific">Streptomyces acidicola</name>
    <dbReference type="NCBI Taxonomy" id="2596892"/>
    <lineage>
        <taxon>Bacteria</taxon>
        <taxon>Bacillati</taxon>
        <taxon>Actinomycetota</taxon>
        <taxon>Actinomycetes</taxon>
        <taxon>Kitasatosporales</taxon>
        <taxon>Streptomycetaceae</taxon>
        <taxon>Streptomyces</taxon>
    </lineage>
</organism>
<gene>
    <name evidence="2" type="ORF">FPZ41_25420</name>
</gene>
<keyword evidence="3" id="KW-1185">Reference proteome</keyword>